<name>A0A516NMG5_9NOCA</name>
<dbReference type="PANTHER" id="PTHR43391">
    <property type="entry name" value="RETINOL DEHYDROGENASE-RELATED"/>
    <property type="match status" value="1"/>
</dbReference>
<accession>A0A516NMG5</accession>
<organism evidence="7 8">
    <name type="scientific">Nocardia otitidiscaviarum</name>
    <dbReference type="NCBI Taxonomy" id="1823"/>
    <lineage>
        <taxon>Bacteria</taxon>
        <taxon>Bacillati</taxon>
        <taxon>Actinomycetota</taxon>
        <taxon>Actinomycetes</taxon>
        <taxon>Mycobacteriales</taxon>
        <taxon>Nocardiaceae</taxon>
        <taxon>Nocardia</taxon>
    </lineage>
</organism>
<dbReference type="InterPro" id="IPR020904">
    <property type="entry name" value="Sc_DH/Rdtase_CS"/>
</dbReference>
<feature type="domain" description="Ketoreductase" evidence="6">
    <location>
        <begin position="78"/>
        <end position="295"/>
    </location>
</feature>
<evidence type="ECO:0000256" key="2">
    <source>
        <dbReference type="ARBA" id="ARBA00022857"/>
    </source>
</evidence>
<evidence type="ECO:0000259" key="6">
    <source>
        <dbReference type="SMART" id="SM00822"/>
    </source>
</evidence>
<sequence length="348" mass="37353">MASVCLPRSTIPPKRRTPTCWRPPPPYAACRRRRRAQHCGHDWGFAARPADGPRHDTRSTTPDRSESHMSAYPDLHGKVAVVTGGASGIGKGTARRLIAEGMQVIIADIEPDALEQTAAEIGAVGIRTDVSDLDSVRSLARAATDRFGTVHVVVNNAGVGPIGRIADLTIEDWQWMLGVNLFGVIHGVQTFLPILKANEDGGHIVNTASIFGLFSQPPLAAYAVSKYGVVALTEALAGELEQDGSKVGATVLCSATVQTNVATSTRNRPERYAGGGLTDFTMTEEEYRSQRWLEPEEVGAIVVDAIKSGELYAVTHAEWYAPIEQRHRDIAAAFDRAAAHAPKADSAT</sequence>
<dbReference type="Proteomes" id="UP000317039">
    <property type="component" value="Chromosome"/>
</dbReference>
<evidence type="ECO:0000256" key="4">
    <source>
        <dbReference type="RuleBase" id="RU000363"/>
    </source>
</evidence>
<evidence type="ECO:0000256" key="3">
    <source>
        <dbReference type="ARBA" id="ARBA00023002"/>
    </source>
</evidence>
<reference evidence="7 8" key="1">
    <citation type="submission" date="2019-07" db="EMBL/GenBank/DDBJ databases">
        <title>Complete Genome Sequence and Methylome Analysis of Nocardia otitidis-caviarum NEB252.</title>
        <authorList>
            <person name="Fomenkov A."/>
            <person name="Anton B.P."/>
            <person name="Vincze T."/>
            <person name="Roberts R.J."/>
        </authorList>
    </citation>
    <scope>NUCLEOTIDE SEQUENCE [LARGE SCALE GENOMIC DNA]</scope>
    <source>
        <strain evidence="7 8">NEB252</strain>
    </source>
</reference>
<keyword evidence="2" id="KW-0521">NADP</keyword>
<feature type="compositionally biased region" description="Basic and acidic residues" evidence="5">
    <location>
        <begin position="51"/>
        <end position="67"/>
    </location>
</feature>
<proteinExistence type="inferred from homology"/>
<evidence type="ECO:0000313" key="8">
    <source>
        <dbReference type="Proteomes" id="UP000317039"/>
    </source>
</evidence>
<dbReference type="InterPro" id="IPR002347">
    <property type="entry name" value="SDR_fam"/>
</dbReference>
<dbReference type="KEGG" id="nod:FOH10_16540"/>
<evidence type="ECO:0000256" key="1">
    <source>
        <dbReference type="ARBA" id="ARBA00006484"/>
    </source>
</evidence>
<evidence type="ECO:0000256" key="5">
    <source>
        <dbReference type="SAM" id="MobiDB-lite"/>
    </source>
</evidence>
<dbReference type="SUPFAM" id="SSF51735">
    <property type="entry name" value="NAD(P)-binding Rossmann-fold domains"/>
    <property type="match status" value="1"/>
</dbReference>
<dbReference type="PRINTS" id="PR00081">
    <property type="entry name" value="GDHRDH"/>
</dbReference>
<dbReference type="InterPro" id="IPR036291">
    <property type="entry name" value="NAD(P)-bd_dom_sf"/>
</dbReference>
<feature type="region of interest" description="Disordered" evidence="5">
    <location>
        <begin position="1"/>
        <end position="20"/>
    </location>
</feature>
<dbReference type="FunFam" id="3.40.50.720:FF:000084">
    <property type="entry name" value="Short-chain dehydrogenase reductase"/>
    <property type="match status" value="1"/>
</dbReference>
<dbReference type="AlphaFoldDB" id="A0A516NMG5"/>
<dbReference type="GO" id="GO:0016491">
    <property type="term" value="F:oxidoreductase activity"/>
    <property type="evidence" value="ECO:0007669"/>
    <property type="project" value="UniProtKB-KW"/>
</dbReference>
<dbReference type="PRINTS" id="PR00080">
    <property type="entry name" value="SDRFAMILY"/>
</dbReference>
<feature type="region of interest" description="Disordered" evidence="5">
    <location>
        <begin position="44"/>
        <end position="70"/>
    </location>
</feature>
<dbReference type="PROSITE" id="PS00061">
    <property type="entry name" value="ADH_SHORT"/>
    <property type="match status" value="1"/>
</dbReference>
<evidence type="ECO:0000313" key="7">
    <source>
        <dbReference type="EMBL" id="QDP80087.1"/>
    </source>
</evidence>
<dbReference type="EMBL" id="CP041695">
    <property type="protein sequence ID" value="QDP80087.1"/>
    <property type="molecule type" value="Genomic_DNA"/>
</dbReference>
<gene>
    <name evidence="7" type="ORF">FOH10_16540</name>
</gene>
<comment type="similarity">
    <text evidence="1 4">Belongs to the short-chain dehydrogenases/reductases (SDR) family.</text>
</comment>
<dbReference type="CDD" id="cd05233">
    <property type="entry name" value="SDR_c"/>
    <property type="match status" value="1"/>
</dbReference>
<keyword evidence="3" id="KW-0560">Oxidoreductase</keyword>
<dbReference type="PANTHER" id="PTHR43391:SF14">
    <property type="entry name" value="DEHYDROGENASE_REDUCTASE SDR FAMILY PROTEIN 7-LIKE"/>
    <property type="match status" value="1"/>
</dbReference>
<protein>
    <submittedName>
        <fullName evidence="7">SDR family NAD(P)-dependent oxidoreductase</fullName>
    </submittedName>
</protein>
<dbReference type="Pfam" id="PF00106">
    <property type="entry name" value="adh_short"/>
    <property type="match status" value="1"/>
</dbReference>
<dbReference type="InterPro" id="IPR057326">
    <property type="entry name" value="KR_dom"/>
</dbReference>
<dbReference type="Gene3D" id="3.40.50.720">
    <property type="entry name" value="NAD(P)-binding Rossmann-like Domain"/>
    <property type="match status" value="1"/>
</dbReference>
<dbReference type="SMART" id="SM00822">
    <property type="entry name" value="PKS_KR"/>
    <property type="match status" value="1"/>
</dbReference>